<evidence type="ECO:0000313" key="3">
    <source>
        <dbReference type="WBParaSite" id="nRc.2.0.1.t37560-RA"/>
    </source>
</evidence>
<reference evidence="3" key="1">
    <citation type="submission" date="2022-11" db="UniProtKB">
        <authorList>
            <consortium name="WormBaseParasite"/>
        </authorList>
    </citation>
    <scope>IDENTIFICATION</scope>
</reference>
<dbReference type="Pfam" id="PF08560">
    <property type="entry name" value="DUF1757"/>
    <property type="match status" value="2"/>
</dbReference>
<keyword evidence="2" id="KW-1185">Reference proteome</keyword>
<dbReference type="AlphaFoldDB" id="A0A915KGP9"/>
<protein>
    <submittedName>
        <fullName evidence="3">GtrA-like protein domain-containing protein</fullName>
    </submittedName>
</protein>
<feature type="transmembrane region" description="Helical" evidence="1">
    <location>
        <begin position="117"/>
        <end position="133"/>
    </location>
</feature>
<dbReference type="Proteomes" id="UP000887565">
    <property type="component" value="Unplaced"/>
</dbReference>
<evidence type="ECO:0000313" key="2">
    <source>
        <dbReference type="Proteomes" id="UP000887565"/>
    </source>
</evidence>
<proteinExistence type="predicted"/>
<keyword evidence="1" id="KW-1133">Transmembrane helix</keyword>
<dbReference type="InterPro" id="IPR013869">
    <property type="entry name" value="DUF1757"/>
</dbReference>
<dbReference type="WBParaSite" id="nRc.2.0.1.t37560-RA">
    <property type="protein sequence ID" value="nRc.2.0.1.t37560-RA"/>
    <property type="gene ID" value="nRc.2.0.1.g37560"/>
</dbReference>
<evidence type="ECO:0000256" key="1">
    <source>
        <dbReference type="SAM" id="Phobius"/>
    </source>
</evidence>
<accession>A0A915KGP9</accession>
<keyword evidence="1" id="KW-0812">Transmembrane</keyword>
<organism evidence="2 3">
    <name type="scientific">Romanomermis culicivorax</name>
    <name type="common">Nematode worm</name>
    <dbReference type="NCBI Taxonomy" id="13658"/>
    <lineage>
        <taxon>Eukaryota</taxon>
        <taxon>Metazoa</taxon>
        <taxon>Ecdysozoa</taxon>
        <taxon>Nematoda</taxon>
        <taxon>Enoplea</taxon>
        <taxon>Dorylaimia</taxon>
        <taxon>Mermithida</taxon>
        <taxon>Mermithoidea</taxon>
        <taxon>Mermithidae</taxon>
        <taxon>Romanomermis</taxon>
    </lineage>
</organism>
<keyword evidence="1" id="KW-0472">Membrane</keyword>
<name>A0A915KGP9_ROMCU</name>
<sequence length="154" mass="18465">MLYRWFQNFAQMPLEAHYGDKQMREIPAPYLEYCMNNTLHTTHFGVIMGSIVVPCSIKAYDYSIKWRKISKFWSKTGICVECYRARYDKKQLFIDRGFVTSFAIGFLFNRWYSLAEFVGITTAFTLFYNRFLWHKFARIFRDLVEIPPESDELN</sequence>